<dbReference type="Proteomes" id="UP000660047">
    <property type="component" value="Unassembled WGS sequence"/>
</dbReference>
<protein>
    <submittedName>
        <fullName evidence="2">Uncharacterized protein</fullName>
    </submittedName>
</protein>
<proteinExistence type="predicted"/>
<evidence type="ECO:0000313" key="2">
    <source>
        <dbReference type="EMBL" id="GFO94988.1"/>
    </source>
</evidence>
<evidence type="ECO:0000256" key="1">
    <source>
        <dbReference type="SAM" id="Phobius"/>
    </source>
</evidence>
<dbReference type="AlphaFoldDB" id="A0AAI9K3V1"/>
<gene>
    <name evidence="2" type="ORF">COEU31_20340</name>
</gene>
<name>A0AAI9K3V1_9FIRM</name>
<keyword evidence="1" id="KW-1133">Transmembrane helix</keyword>
<evidence type="ECO:0000313" key="3">
    <source>
        <dbReference type="Proteomes" id="UP000660047"/>
    </source>
</evidence>
<dbReference type="EMBL" id="BLYL01000012">
    <property type="protein sequence ID" value="GFO94988.1"/>
    <property type="molecule type" value="Genomic_DNA"/>
</dbReference>
<keyword evidence="1" id="KW-0812">Transmembrane</keyword>
<keyword evidence="1" id="KW-0472">Membrane</keyword>
<comment type="caution">
    <text evidence="2">The sequence shown here is derived from an EMBL/GenBank/DDBJ whole genome shotgun (WGS) entry which is preliminary data.</text>
</comment>
<feature type="transmembrane region" description="Helical" evidence="1">
    <location>
        <begin position="18"/>
        <end position="39"/>
    </location>
</feature>
<accession>A0AAI9K3V1</accession>
<reference evidence="2" key="1">
    <citation type="submission" date="2020-06" db="EMBL/GenBank/DDBJ databases">
        <title>Characterization of fructooligosaccharide metabolism and fructooligosaccharide-degrading enzymes in human commensal butyrate producers.</title>
        <authorList>
            <person name="Tanno H."/>
            <person name="Fujii T."/>
            <person name="Hirano K."/>
            <person name="Maeno S."/>
            <person name="Tonozuka T."/>
            <person name="Sakamoto M."/>
            <person name="Ohkuma M."/>
            <person name="Tochio T."/>
            <person name="Endo A."/>
        </authorList>
    </citation>
    <scope>NUCLEOTIDE SEQUENCE</scope>
    <source>
        <strain evidence="2">JCM 31265</strain>
    </source>
</reference>
<organism evidence="2 3">
    <name type="scientific">Coprococcus eutactus</name>
    <dbReference type="NCBI Taxonomy" id="33043"/>
    <lineage>
        <taxon>Bacteria</taxon>
        <taxon>Bacillati</taxon>
        <taxon>Bacillota</taxon>
        <taxon>Clostridia</taxon>
        <taxon>Lachnospirales</taxon>
        <taxon>Lachnospiraceae</taxon>
        <taxon>Coprococcus</taxon>
    </lineage>
</organism>
<sequence length="96" mass="10251">MADAFCAAVLTEAVSARLMMAAFIYCGITFPFPHFSLLLSAHCFDRDKGNAVSAVAKSAEAQSCSLSMSQYINAAMHAAGQIQLFVVEGEEIISRV</sequence>